<reference evidence="1 2" key="1">
    <citation type="submission" date="2023-08" db="EMBL/GenBank/DDBJ databases">
        <title>Comparative genomics and taxonomic characterization of three novel marine species of genus Marivirga.</title>
        <authorList>
            <person name="Muhammad N."/>
            <person name="Kim S.-G."/>
        </authorList>
    </citation>
    <scope>NUCLEOTIDE SEQUENCE [LARGE SCALE GENOMIC DNA]</scope>
    <source>
        <strain evidence="1 2">BDSF4-3</strain>
    </source>
</reference>
<accession>A0AA51NBG8</accession>
<name>A0AA51NBG8_9BACT</name>
<dbReference type="RefSeq" id="WP_308349902.1">
    <property type="nucleotide sequence ID" value="NZ_CP129971.1"/>
</dbReference>
<organism evidence="1 2">
    <name type="scientific">Marivirga salinarum</name>
    <dbReference type="NCBI Taxonomy" id="3059078"/>
    <lineage>
        <taxon>Bacteria</taxon>
        <taxon>Pseudomonadati</taxon>
        <taxon>Bacteroidota</taxon>
        <taxon>Cytophagia</taxon>
        <taxon>Cytophagales</taxon>
        <taxon>Marivirgaceae</taxon>
        <taxon>Marivirga</taxon>
    </lineage>
</organism>
<proteinExistence type="predicted"/>
<evidence type="ECO:0000313" key="1">
    <source>
        <dbReference type="EMBL" id="WMN12073.1"/>
    </source>
</evidence>
<protein>
    <submittedName>
        <fullName evidence="1">Uncharacterized protein</fullName>
    </submittedName>
</protein>
<sequence length="232" mass="27242">MIQTELDKQKKKLEKLFGAYRSSKNQIISSKLTRGKIYEAFVLSKVLESLNKTEKLFIVLKNDNSYKLKSSPSAVNRKYPRFDLYKTKSDYELYPDNVIAEIWTDVEFLTLSYASNSKRRHPSRGEYHELDILITAPKIRHGHRPTHEQVYLGIECKNTNYKKSYLREILGVRRELSLISNQKHKTKFQYWPRVSINAKPASCLMVYCIDSDVNKYDESGKLHSIDFKHQII</sequence>
<dbReference type="EMBL" id="CP129971">
    <property type="protein sequence ID" value="WMN12073.1"/>
    <property type="molecule type" value="Genomic_DNA"/>
</dbReference>
<evidence type="ECO:0000313" key="2">
    <source>
        <dbReference type="Proteomes" id="UP001230496"/>
    </source>
</evidence>
<dbReference type="KEGG" id="msaa:QYS49_32290"/>
<keyword evidence="2" id="KW-1185">Reference proteome</keyword>
<dbReference type="Proteomes" id="UP001230496">
    <property type="component" value="Chromosome"/>
</dbReference>
<gene>
    <name evidence="1" type="ORF">QYS49_32290</name>
</gene>
<dbReference type="AlphaFoldDB" id="A0AA51NBG8"/>